<dbReference type="AlphaFoldDB" id="A0A1I4TUF4"/>
<name>A0A1I4TUF4_9BURK</name>
<dbReference type="OrthoDB" id="7059787at2"/>
<dbReference type="RefSeq" id="WP_139236771.1">
    <property type="nucleotide sequence ID" value="NZ_FOTW01000034.1"/>
</dbReference>
<protein>
    <submittedName>
        <fullName evidence="1">Uncharacterized protein</fullName>
    </submittedName>
</protein>
<sequence length="458" mass="51639">MNTELVNGIEILAAVVKANPSMIAMAKQQKIFPEVERTVVALIGNATSTGESLLAYEKFGSLVPDWKFLFASEKGSAPGFAVNRNFSDGSVVRGLFSTERAVVLDQGIHDDMLSKREATFPIDHSIALDTQALSYLLPYLNGKTANLPKDFHEIFSFISQDEVSVDPIPYLTENLPNILVEKNVPHITDRLAAYEVLRTIDAKHFRETQEVRSKISQSERNSNVEKFVRKMIQDASEPKLMSAVLRQHTLLYCLLLKMSTIQLGSPGRSSDAKLHELVEFMDSQLHTVFAREIVVAAEYFSKGQNLTFFGKIHKRPSDGLPDLIAQLKNMAWDFWHIRYIEEAATHETPRPDTTPIQPRYFFPALLTCDKKFIEIIDLYPLKSCAYQKGSRSPIPFAAKDWIAILSGSPNAEATIMEKYFSREAIHRRDIKREDVNTKLPALVKKLEEEFAKAACTGK</sequence>
<dbReference type="EMBL" id="FOTW01000034">
    <property type="protein sequence ID" value="SFM80225.1"/>
    <property type="molecule type" value="Genomic_DNA"/>
</dbReference>
<dbReference type="Proteomes" id="UP000199470">
    <property type="component" value="Unassembled WGS sequence"/>
</dbReference>
<gene>
    <name evidence="1" type="ORF">SAMN02982985_05347</name>
</gene>
<reference evidence="1 2" key="1">
    <citation type="submission" date="2016-10" db="EMBL/GenBank/DDBJ databases">
        <authorList>
            <person name="de Groot N.N."/>
        </authorList>
    </citation>
    <scope>NUCLEOTIDE SEQUENCE [LARGE SCALE GENOMIC DNA]</scope>
    <source>
        <strain evidence="1 2">ATCC 43154</strain>
    </source>
</reference>
<evidence type="ECO:0000313" key="1">
    <source>
        <dbReference type="EMBL" id="SFM80225.1"/>
    </source>
</evidence>
<accession>A0A1I4TUF4</accession>
<keyword evidence="2" id="KW-1185">Reference proteome</keyword>
<proteinExistence type="predicted"/>
<evidence type="ECO:0000313" key="2">
    <source>
        <dbReference type="Proteomes" id="UP000199470"/>
    </source>
</evidence>
<organism evidence="1 2">
    <name type="scientific">Rugamonas rubra</name>
    <dbReference type="NCBI Taxonomy" id="758825"/>
    <lineage>
        <taxon>Bacteria</taxon>
        <taxon>Pseudomonadati</taxon>
        <taxon>Pseudomonadota</taxon>
        <taxon>Betaproteobacteria</taxon>
        <taxon>Burkholderiales</taxon>
        <taxon>Oxalobacteraceae</taxon>
        <taxon>Telluria group</taxon>
        <taxon>Rugamonas</taxon>
    </lineage>
</organism>